<feature type="domain" description="Peptidase S8/S53" evidence="7">
    <location>
        <begin position="163"/>
        <end position="437"/>
    </location>
</feature>
<dbReference type="PROSITE" id="PS51892">
    <property type="entry name" value="SUBTILASE"/>
    <property type="match status" value="1"/>
</dbReference>
<evidence type="ECO:0000256" key="1">
    <source>
        <dbReference type="ARBA" id="ARBA00011073"/>
    </source>
</evidence>
<evidence type="ECO:0000259" key="7">
    <source>
        <dbReference type="Pfam" id="PF00082"/>
    </source>
</evidence>
<dbReference type="InterPro" id="IPR026444">
    <property type="entry name" value="Secre_tail"/>
</dbReference>
<dbReference type="InterPro" id="IPR023828">
    <property type="entry name" value="Peptidase_S8_Ser-AS"/>
</dbReference>
<feature type="active site" description="Charge relay system" evidence="6">
    <location>
        <position position="172"/>
    </location>
</feature>
<dbReference type="CDD" id="cd07493">
    <property type="entry name" value="Peptidases_S8_9"/>
    <property type="match status" value="1"/>
</dbReference>
<dbReference type="EMBL" id="CP019344">
    <property type="protein sequence ID" value="ARN79324.1"/>
    <property type="molecule type" value="Genomic_DNA"/>
</dbReference>
<dbReference type="InterPro" id="IPR015500">
    <property type="entry name" value="Peptidase_S8_subtilisin-rel"/>
</dbReference>
<dbReference type="InterPro" id="IPR017317">
    <property type="entry name" value="Pept_S8_subtilisin_bacteroid-2"/>
</dbReference>
<dbReference type="PANTHER" id="PTHR43806">
    <property type="entry name" value="PEPTIDASE S8"/>
    <property type="match status" value="1"/>
</dbReference>
<keyword evidence="9" id="KW-1185">Reference proteome</keyword>
<dbReference type="NCBIfam" id="TIGR04183">
    <property type="entry name" value="Por_Secre_tail"/>
    <property type="match status" value="1"/>
</dbReference>
<organism evidence="8 9">
    <name type="scientific">Nonlabens spongiae</name>
    <dbReference type="NCBI Taxonomy" id="331648"/>
    <lineage>
        <taxon>Bacteria</taxon>
        <taxon>Pseudomonadati</taxon>
        <taxon>Bacteroidota</taxon>
        <taxon>Flavobacteriia</taxon>
        <taxon>Flavobacteriales</taxon>
        <taxon>Flavobacteriaceae</taxon>
        <taxon>Nonlabens</taxon>
    </lineage>
</organism>
<dbReference type="GO" id="GO:0006508">
    <property type="term" value="P:proteolysis"/>
    <property type="evidence" value="ECO:0007669"/>
    <property type="project" value="UniProtKB-KW"/>
</dbReference>
<keyword evidence="2 6" id="KW-0645">Protease</keyword>
<evidence type="ECO:0000256" key="2">
    <source>
        <dbReference type="ARBA" id="ARBA00022670"/>
    </source>
</evidence>
<dbReference type="RefSeq" id="WP_085768118.1">
    <property type="nucleotide sequence ID" value="NZ_CP019344.1"/>
</dbReference>
<dbReference type="Proteomes" id="UP000193431">
    <property type="component" value="Chromosome"/>
</dbReference>
<accession>A0A1W6MNY8</accession>
<evidence type="ECO:0000313" key="8">
    <source>
        <dbReference type="EMBL" id="ARN79324.1"/>
    </source>
</evidence>
<dbReference type="SUPFAM" id="SSF52743">
    <property type="entry name" value="Subtilisin-like"/>
    <property type="match status" value="1"/>
</dbReference>
<evidence type="ECO:0000256" key="3">
    <source>
        <dbReference type="ARBA" id="ARBA00022729"/>
    </source>
</evidence>
<keyword evidence="3" id="KW-0732">Signal</keyword>
<evidence type="ECO:0000256" key="4">
    <source>
        <dbReference type="ARBA" id="ARBA00022801"/>
    </source>
</evidence>
<dbReference type="PIRSF" id="PIRSF037903">
    <property type="entry name" value="Subtilisin_rel_GFO_2223"/>
    <property type="match status" value="1"/>
</dbReference>
<proteinExistence type="inferred from homology"/>
<dbReference type="OrthoDB" id="1407599at2"/>
<dbReference type="Pfam" id="PF00082">
    <property type="entry name" value="Peptidase_S8"/>
    <property type="match status" value="1"/>
</dbReference>
<dbReference type="InterPro" id="IPR000209">
    <property type="entry name" value="Peptidase_S8/S53_dom"/>
</dbReference>
<evidence type="ECO:0000313" key="9">
    <source>
        <dbReference type="Proteomes" id="UP000193431"/>
    </source>
</evidence>
<dbReference type="InterPro" id="IPR036852">
    <property type="entry name" value="Peptidase_S8/S53_dom_sf"/>
</dbReference>
<dbReference type="PROSITE" id="PS00138">
    <property type="entry name" value="SUBTILASE_SER"/>
    <property type="match status" value="1"/>
</dbReference>
<name>A0A1W6MNY8_9FLAO</name>
<dbReference type="PANTHER" id="PTHR43806:SF67">
    <property type="entry name" value="EGF-LIKE DOMAIN-CONTAINING PROTEIN"/>
    <property type="match status" value="1"/>
</dbReference>
<evidence type="ECO:0000256" key="6">
    <source>
        <dbReference type="PROSITE-ProRule" id="PRU01240"/>
    </source>
</evidence>
<dbReference type="STRING" id="331648.BST97_01930"/>
<evidence type="ECO:0000256" key="5">
    <source>
        <dbReference type="ARBA" id="ARBA00022825"/>
    </source>
</evidence>
<keyword evidence="4 6" id="KW-0378">Hydrolase</keyword>
<dbReference type="PRINTS" id="PR00723">
    <property type="entry name" value="SUBTILISIN"/>
</dbReference>
<dbReference type="Gene3D" id="3.40.50.200">
    <property type="entry name" value="Peptidase S8/S53 domain"/>
    <property type="match status" value="1"/>
</dbReference>
<feature type="active site" description="Charge relay system" evidence="6">
    <location>
        <position position="212"/>
    </location>
</feature>
<sequence>MRICIVLFWLLFAQLSFGQQLHAWVYFADKPNVSTSLANPSTILTQRALVRKARHNIVIDQRDVPLNQSYVNQVKNSIGITYKAQSKWFNCVHVIGSQLDVEALESLAFVDRVEFADPLLNPRVEGSWDKYAELNTQNQNYGSARNQIEMIDLDQLHNAGFKGDNVFIAVTDSGFPGIPNNAGFSHLINNGRILGGRDFVERDNSYYGDNIHGTRVLSVMAGLESFQFQGTAPDASYYLFRTEESAQETPAELAYWVAAAERADSLGVDVINVSLGYLGFDNPAENLTYQDMDGMTSFISRGANVAFEKGMVVVTSAGNSGRSTVHPYIAAPADALGSLCIGSVDASMQRSVFSSVGPTFDGRIAPDIVAQGTATALIDENGSVTTGNGTSFSAPLISGAIACLMQAFPDLTPLQIYDLVRQSASQAATPDNQIGYGVPDFGQILTTLSNENELIDNMSIYVRDGIINLSSSNEDQEFQIFALSGQLVHSGCSVKNQIDATVLKSGIYLLRLRSEGTIIKIAISI</sequence>
<comment type="similarity">
    <text evidence="1 6">Belongs to the peptidase S8 family.</text>
</comment>
<feature type="active site" description="Charge relay system" evidence="6">
    <location>
        <position position="391"/>
    </location>
</feature>
<dbReference type="InterPro" id="IPR050131">
    <property type="entry name" value="Peptidase_S8_subtilisin-like"/>
</dbReference>
<gene>
    <name evidence="8" type="ORF">BST97_01930</name>
</gene>
<protein>
    <submittedName>
        <fullName evidence="8">Serine protease</fullName>
    </submittedName>
</protein>
<dbReference type="AlphaFoldDB" id="A0A1W6MNY8"/>
<dbReference type="GO" id="GO:0004252">
    <property type="term" value="F:serine-type endopeptidase activity"/>
    <property type="evidence" value="ECO:0007669"/>
    <property type="project" value="UniProtKB-UniRule"/>
</dbReference>
<keyword evidence="5 6" id="KW-0720">Serine protease</keyword>
<reference evidence="8 9" key="1">
    <citation type="submission" date="2016-11" db="EMBL/GenBank/DDBJ databases">
        <title>Trade-off between light-utilization and light-protection in marine flavobacteria.</title>
        <authorList>
            <person name="Kumagai Y."/>
        </authorList>
    </citation>
    <scope>NUCLEOTIDE SEQUENCE [LARGE SCALE GENOMIC DNA]</scope>
    <source>
        <strain evidence="8 9">JCM 13191</strain>
    </source>
</reference>